<dbReference type="PIRSF" id="PIRSF006060">
    <property type="entry name" value="AA_transporter"/>
    <property type="match status" value="1"/>
</dbReference>
<evidence type="ECO:0000256" key="5">
    <source>
        <dbReference type="ARBA" id="ARBA00022989"/>
    </source>
</evidence>
<dbReference type="Gene3D" id="1.20.1740.10">
    <property type="entry name" value="Amino acid/polyamine transporter I"/>
    <property type="match status" value="1"/>
</dbReference>
<feature type="transmembrane region" description="Helical" evidence="8">
    <location>
        <begin position="64"/>
        <end position="85"/>
    </location>
</feature>
<evidence type="ECO:0000256" key="4">
    <source>
        <dbReference type="ARBA" id="ARBA00022970"/>
    </source>
</evidence>
<gene>
    <name evidence="10" type="primary">DIP5_3</name>
    <name evidence="10" type="ORF">LTR91_016065</name>
</gene>
<protein>
    <submittedName>
        <fullName evidence="10">Amino acid transporter</fullName>
    </submittedName>
</protein>
<feature type="compositionally biased region" description="Basic and acidic residues" evidence="7">
    <location>
        <begin position="1"/>
        <end position="12"/>
    </location>
</feature>
<evidence type="ECO:0000259" key="9">
    <source>
        <dbReference type="Pfam" id="PF00324"/>
    </source>
</evidence>
<organism evidence="10 11">
    <name type="scientific">Friedmanniomyces endolithicus</name>
    <dbReference type="NCBI Taxonomy" id="329885"/>
    <lineage>
        <taxon>Eukaryota</taxon>
        <taxon>Fungi</taxon>
        <taxon>Dikarya</taxon>
        <taxon>Ascomycota</taxon>
        <taxon>Pezizomycotina</taxon>
        <taxon>Dothideomycetes</taxon>
        <taxon>Dothideomycetidae</taxon>
        <taxon>Mycosphaerellales</taxon>
        <taxon>Teratosphaeriaceae</taxon>
        <taxon>Friedmanniomyces</taxon>
    </lineage>
</organism>
<feature type="transmembrane region" description="Helical" evidence="8">
    <location>
        <begin position="420"/>
        <end position="446"/>
    </location>
</feature>
<comment type="subcellular location">
    <subcellularLocation>
        <location evidence="1">Membrane</location>
        <topology evidence="1">Multi-pass membrane protein</topology>
    </subcellularLocation>
</comment>
<feature type="transmembrane region" description="Helical" evidence="8">
    <location>
        <begin position="253"/>
        <end position="273"/>
    </location>
</feature>
<dbReference type="AlphaFoldDB" id="A0AAN6K978"/>
<dbReference type="Proteomes" id="UP001175353">
    <property type="component" value="Unassembled WGS sequence"/>
</dbReference>
<feature type="transmembrane region" description="Helical" evidence="8">
    <location>
        <begin position="124"/>
        <end position="143"/>
    </location>
</feature>
<sequence>MATYNPDDRDGTYGDINYRSGDAEKTPYEYQQTHSVSSPADAGKLSDPDDRHHSLHRGLSARQVSMIAIGGAIGTGLIIGTGTALKNAGPASILISYSIVGLIVYVVMAALGEMATYLPAAGGFVPYATRYALGFAVGYTYWFKYIITTPNQLTAGALVIQYWCPPERVNPGVFIAIFLVAIIVFNYLGIRFFGELEFWLSSIKVLTILGLIILMIILAAGGGPNHEATGFRYWHNPGAFAEYLAHGSLGKFLAVWSTMVTAVFAFLGTELIGVTVGEAQNPRRNVPRAIKLTFWRIVIFYIVSVFLLGLNVAYNDPLLTGAAKKSNSAAASPFVVAIQIAGIKGLPGFLNACILIFVFSAANSDLYIASRTIHGLALKGQAPRFLATTDKRGVPVYGLGLSALVCCIAFLNISTSSKLVFGYFVNLVSIFGLLSWITILVSHIYFVRARKAQVRPFFVSGEFRAPLTKSTSQGVPKSELRYTSPFGMWGSAIALFFCCLIALTKNFTVFIPSASYGKFDYKNFITGYLGIPLMIAGWKLVKRTKSVTPLTADLYTGKDIIDADEQEWLAREAAEKASGRGPNVFYRHTLGYLF</sequence>
<evidence type="ECO:0000256" key="1">
    <source>
        <dbReference type="ARBA" id="ARBA00004141"/>
    </source>
</evidence>
<keyword evidence="5 8" id="KW-1133">Transmembrane helix</keyword>
<keyword evidence="6 8" id="KW-0472">Membrane</keyword>
<feature type="transmembrane region" description="Helical" evidence="8">
    <location>
        <begin position="294"/>
        <end position="314"/>
    </location>
</feature>
<evidence type="ECO:0000313" key="11">
    <source>
        <dbReference type="Proteomes" id="UP001175353"/>
    </source>
</evidence>
<proteinExistence type="predicted"/>
<evidence type="ECO:0000256" key="6">
    <source>
        <dbReference type="ARBA" id="ARBA00023136"/>
    </source>
</evidence>
<comment type="caution">
    <text evidence="10">The sequence shown here is derived from an EMBL/GenBank/DDBJ whole genome shotgun (WGS) entry which is preliminary data.</text>
</comment>
<dbReference type="FunFam" id="1.20.1740.10:FF:000006">
    <property type="entry name" value="General amino acid permease"/>
    <property type="match status" value="1"/>
</dbReference>
<keyword evidence="11" id="KW-1185">Reference proteome</keyword>
<dbReference type="PANTHER" id="PTHR43341">
    <property type="entry name" value="AMINO ACID PERMEASE"/>
    <property type="match status" value="1"/>
</dbReference>
<feature type="transmembrane region" description="Helical" evidence="8">
    <location>
        <begin position="486"/>
        <end position="504"/>
    </location>
</feature>
<feature type="transmembrane region" description="Helical" evidence="8">
    <location>
        <begin position="524"/>
        <end position="541"/>
    </location>
</feature>
<dbReference type="PROSITE" id="PS00218">
    <property type="entry name" value="AMINO_ACID_PERMEASE_1"/>
    <property type="match status" value="1"/>
</dbReference>
<feature type="transmembrane region" description="Helical" evidence="8">
    <location>
        <begin position="205"/>
        <end position="223"/>
    </location>
</feature>
<dbReference type="PANTHER" id="PTHR43341:SF9">
    <property type="entry name" value="DICARBOXYLIC AMINO ACID PERMEASE"/>
    <property type="match status" value="1"/>
</dbReference>
<feature type="region of interest" description="Disordered" evidence="7">
    <location>
        <begin position="1"/>
        <end position="53"/>
    </location>
</feature>
<name>A0AAN6K978_9PEZI</name>
<keyword evidence="4" id="KW-0029">Amino-acid transport</keyword>
<evidence type="ECO:0000313" key="10">
    <source>
        <dbReference type="EMBL" id="KAK0970065.1"/>
    </source>
</evidence>
<dbReference type="EMBL" id="JAUJLE010000190">
    <property type="protein sequence ID" value="KAK0970065.1"/>
    <property type="molecule type" value="Genomic_DNA"/>
</dbReference>
<evidence type="ECO:0000256" key="8">
    <source>
        <dbReference type="SAM" id="Phobius"/>
    </source>
</evidence>
<reference evidence="10" key="1">
    <citation type="submission" date="2023-06" db="EMBL/GenBank/DDBJ databases">
        <title>Black Yeasts Isolated from many extreme environments.</title>
        <authorList>
            <person name="Coleine C."/>
            <person name="Stajich J.E."/>
            <person name="Selbmann L."/>
        </authorList>
    </citation>
    <scope>NUCLEOTIDE SEQUENCE</scope>
    <source>
        <strain evidence="10">CCFEE 5200</strain>
    </source>
</reference>
<evidence type="ECO:0000256" key="2">
    <source>
        <dbReference type="ARBA" id="ARBA00022448"/>
    </source>
</evidence>
<dbReference type="InterPro" id="IPR050524">
    <property type="entry name" value="APC_YAT"/>
</dbReference>
<feature type="domain" description="Amino acid permease/ SLC12A" evidence="9">
    <location>
        <begin position="64"/>
        <end position="453"/>
    </location>
</feature>
<feature type="transmembrane region" description="Helical" evidence="8">
    <location>
        <begin position="334"/>
        <end position="362"/>
    </location>
</feature>
<feature type="transmembrane region" description="Helical" evidence="8">
    <location>
        <begin position="173"/>
        <end position="193"/>
    </location>
</feature>
<dbReference type="Pfam" id="PF00324">
    <property type="entry name" value="AA_permease"/>
    <property type="match status" value="2"/>
</dbReference>
<keyword evidence="3 8" id="KW-0812">Transmembrane</keyword>
<feature type="transmembrane region" description="Helical" evidence="8">
    <location>
        <begin position="91"/>
        <end position="112"/>
    </location>
</feature>
<dbReference type="GO" id="GO:0016020">
    <property type="term" value="C:membrane"/>
    <property type="evidence" value="ECO:0007669"/>
    <property type="project" value="UniProtKB-SubCell"/>
</dbReference>
<evidence type="ECO:0000256" key="3">
    <source>
        <dbReference type="ARBA" id="ARBA00022692"/>
    </source>
</evidence>
<keyword evidence="2" id="KW-0813">Transport</keyword>
<feature type="domain" description="Amino acid permease/ SLC12A" evidence="9">
    <location>
        <begin position="474"/>
        <end position="542"/>
    </location>
</feature>
<dbReference type="GO" id="GO:0015171">
    <property type="term" value="F:amino acid transmembrane transporter activity"/>
    <property type="evidence" value="ECO:0007669"/>
    <property type="project" value="TreeGrafter"/>
</dbReference>
<feature type="transmembrane region" description="Helical" evidence="8">
    <location>
        <begin position="394"/>
        <end position="414"/>
    </location>
</feature>
<evidence type="ECO:0000256" key="7">
    <source>
        <dbReference type="SAM" id="MobiDB-lite"/>
    </source>
</evidence>
<feature type="compositionally biased region" description="Polar residues" evidence="7">
    <location>
        <begin position="29"/>
        <end position="38"/>
    </location>
</feature>
<accession>A0AAN6K978</accession>
<dbReference type="InterPro" id="IPR004840">
    <property type="entry name" value="Amino_acid_permease_CS"/>
</dbReference>
<dbReference type="InterPro" id="IPR004841">
    <property type="entry name" value="AA-permease/SLC12A_dom"/>
</dbReference>